<evidence type="ECO:0000256" key="1">
    <source>
        <dbReference type="ARBA" id="ARBA00006484"/>
    </source>
</evidence>
<feature type="region of interest" description="Disordered" evidence="3">
    <location>
        <begin position="1"/>
        <end position="39"/>
    </location>
</feature>
<evidence type="ECO:0000313" key="4">
    <source>
        <dbReference type="EMBL" id="KAK4500217.1"/>
    </source>
</evidence>
<gene>
    <name evidence="4" type="ORF">PRZ48_008404</name>
</gene>
<evidence type="ECO:0008006" key="6">
    <source>
        <dbReference type="Google" id="ProtNLM"/>
    </source>
</evidence>
<dbReference type="PRINTS" id="PR00081">
    <property type="entry name" value="GDHRDH"/>
</dbReference>
<proteinExistence type="inferred from homology"/>
<evidence type="ECO:0000256" key="2">
    <source>
        <dbReference type="ARBA" id="ARBA00023002"/>
    </source>
</evidence>
<dbReference type="InterPro" id="IPR002347">
    <property type="entry name" value="SDR_fam"/>
</dbReference>
<keyword evidence="2" id="KW-0560">Oxidoreductase</keyword>
<accession>A0ABR0EFF4</accession>
<dbReference type="Proteomes" id="UP001305779">
    <property type="component" value="Unassembled WGS sequence"/>
</dbReference>
<dbReference type="PANTHER" id="PTHR24320:SF272">
    <property type="entry name" value="NAD(P)-BINDING ROSSMANN-FOLD SUPERFAMILY PROTEIN"/>
    <property type="match status" value="1"/>
</dbReference>
<keyword evidence="5" id="KW-1185">Reference proteome</keyword>
<dbReference type="PANTHER" id="PTHR24320">
    <property type="entry name" value="RETINOL DEHYDROGENASE"/>
    <property type="match status" value="1"/>
</dbReference>
<dbReference type="Gene3D" id="3.40.50.720">
    <property type="entry name" value="NAD(P)-binding Rossmann-like Domain"/>
    <property type="match status" value="1"/>
</dbReference>
<dbReference type="EMBL" id="JAXOVC010000006">
    <property type="protein sequence ID" value="KAK4500217.1"/>
    <property type="molecule type" value="Genomic_DNA"/>
</dbReference>
<dbReference type="Pfam" id="PF00106">
    <property type="entry name" value="adh_short"/>
    <property type="match status" value="1"/>
</dbReference>
<sequence length="366" mass="39456">MQWSMARRNPTQVATPSSSKPYQPYAAVHKSPSGPGDEKPKALQIIADYDATGKLSGKNVVITGCSGGIGQHVAVAMYQTSAQLYLIARNMPRLEKVTADMVAQASAKGCPRPIGVEMHLDSLASVKAGAQAIKAQTDEVNILINNAGMSGAPLSKTAHGIETHMATNHFAHFLLFNELQPLLEHAARASDTISRLITVASSSQMLRGIRYDDYNYERRPEEYTKMKAYGQSKTANIYMSNTIARYYSHRGLTGLAVHPGSVFEGSELARNLTQEDFAAFGGEEVLEKLKSLFKNAEQGAATVVWAAASPYCENVANGGKYLADVGDGVPQAAGVTDEGPGYAPHAFDEAGEDWLWKESMRVLALE</sequence>
<protein>
    <recommendedName>
        <fullName evidence="6">NAD(P)-binding protein</fullName>
    </recommendedName>
</protein>
<name>A0ABR0EFF4_ZASCE</name>
<feature type="compositionally biased region" description="Polar residues" evidence="3">
    <location>
        <begin position="1"/>
        <end position="21"/>
    </location>
</feature>
<evidence type="ECO:0000256" key="3">
    <source>
        <dbReference type="SAM" id="MobiDB-lite"/>
    </source>
</evidence>
<dbReference type="SUPFAM" id="SSF51735">
    <property type="entry name" value="NAD(P)-binding Rossmann-fold domains"/>
    <property type="match status" value="1"/>
</dbReference>
<organism evidence="4 5">
    <name type="scientific">Zasmidium cellare</name>
    <name type="common">Wine cellar mold</name>
    <name type="synonym">Racodium cellare</name>
    <dbReference type="NCBI Taxonomy" id="395010"/>
    <lineage>
        <taxon>Eukaryota</taxon>
        <taxon>Fungi</taxon>
        <taxon>Dikarya</taxon>
        <taxon>Ascomycota</taxon>
        <taxon>Pezizomycotina</taxon>
        <taxon>Dothideomycetes</taxon>
        <taxon>Dothideomycetidae</taxon>
        <taxon>Mycosphaerellales</taxon>
        <taxon>Mycosphaerellaceae</taxon>
        <taxon>Zasmidium</taxon>
    </lineage>
</organism>
<reference evidence="4 5" key="1">
    <citation type="journal article" date="2023" name="G3 (Bethesda)">
        <title>A chromosome-level genome assembly of Zasmidium syzygii isolated from banana leaves.</title>
        <authorList>
            <person name="van Westerhoven A.C."/>
            <person name="Mehrabi R."/>
            <person name="Talebi R."/>
            <person name="Steentjes M.B.F."/>
            <person name="Corcolon B."/>
            <person name="Chong P.A."/>
            <person name="Kema G.H.J."/>
            <person name="Seidl M.F."/>
        </authorList>
    </citation>
    <scope>NUCLEOTIDE SEQUENCE [LARGE SCALE GENOMIC DNA]</scope>
    <source>
        <strain evidence="4 5">P124</strain>
    </source>
</reference>
<dbReference type="InterPro" id="IPR036291">
    <property type="entry name" value="NAD(P)-bd_dom_sf"/>
</dbReference>
<comment type="caution">
    <text evidence="4">The sequence shown here is derived from an EMBL/GenBank/DDBJ whole genome shotgun (WGS) entry which is preliminary data.</text>
</comment>
<comment type="similarity">
    <text evidence="1">Belongs to the short-chain dehydrogenases/reductases (SDR) family.</text>
</comment>
<evidence type="ECO:0000313" key="5">
    <source>
        <dbReference type="Proteomes" id="UP001305779"/>
    </source>
</evidence>